<sequence length="193" mass="20940">MKKDRPGRKRVLLTGQCEYELTGLHHLLTGMGCEVRRPAMQTAGPYDLVVVALSSVPLAGWGAYLAGVRALHAATSAPMVVLVPERLQGLRLLRGTARIYSGRQSLAWLGNRLRSAPDDAPLPVPGGHLTRRCQQVLMSLRLAVRGSASLKAASRQDYYFRARLVEYVGVENLHVLCVSGLISEVTGYPGAPE</sequence>
<dbReference type="AlphaFoldDB" id="A0A763MMT2"/>
<dbReference type="EMBL" id="DAAYJB010000009">
    <property type="protein sequence ID" value="HAG4414659.1"/>
    <property type="molecule type" value="Genomic_DNA"/>
</dbReference>
<reference evidence="1" key="2">
    <citation type="submission" date="2020-02" db="EMBL/GenBank/DDBJ databases">
        <authorList>
            <consortium name="NCBI Pathogen Detection Project"/>
        </authorList>
    </citation>
    <scope>NUCLEOTIDE SEQUENCE</scope>
    <source>
        <strain evidence="2">MA.MC_08-0123</strain>
        <strain evidence="1">MA.MC_08-0298</strain>
    </source>
</reference>
<reference evidence="1" key="1">
    <citation type="journal article" date="2018" name="Genome Biol.">
        <title>SKESA: strategic k-mer extension for scrupulous assemblies.</title>
        <authorList>
            <person name="Souvorov A."/>
            <person name="Agarwala R."/>
            <person name="Lipman D.J."/>
        </authorList>
    </citation>
    <scope>NUCLEOTIDE SEQUENCE</scope>
    <source>
        <strain evidence="2">MA.MC_08-0123</strain>
        <strain evidence="1">MA.MC_08-0298</strain>
    </source>
</reference>
<accession>A0A763MMT2</accession>
<evidence type="ECO:0000313" key="1">
    <source>
        <dbReference type="EMBL" id="HAG4414659.1"/>
    </source>
</evidence>
<name>A0A763MMT2_SALER</name>
<proteinExistence type="predicted"/>
<organism evidence="1">
    <name type="scientific">Salmonella enterica</name>
    <name type="common">Salmonella choleraesuis</name>
    <dbReference type="NCBI Taxonomy" id="28901"/>
    <lineage>
        <taxon>Bacteria</taxon>
        <taxon>Pseudomonadati</taxon>
        <taxon>Pseudomonadota</taxon>
        <taxon>Gammaproteobacteria</taxon>
        <taxon>Enterobacterales</taxon>
        <taxon>Enterobacteriaceae</taxon>
        <taxon>Salmonella</taxon>
    </lineage>
</organism>
<comment type="caution">
    <text evidence="1">The sequence shown here is derived from an EMBL/GenBank/DDBJ whole genome shotgun (WGS) entry which is preliminary data.</text>
</comment>
<gene>
    <name evidence="2" type="ORF">G8431_003532</name>
    <name evidence="1" type="ORF">G8505_003613</name>
</gene>
<protein>
    <submittedName>
        <fullName evidence="1">Uncharacterized protein</fullName>
    </submittedName>
</protein>
<evidence type="ECO:0000313" key="2">
    <source>
        <dbReference type="EMBL" id="HAG4423388.1"/>
    </source>
</evidence>
<dbReference type="PROSITE" id="PS51257">
    <property type="entry name" value="PROKAR_LIPOPROTEIN"/>
    <property type="match status" value="1"/>
</dbReference>
<dbReference type="EMBL" id="DAAYJC010000009">
    <property type="protein sequence ID" value="HAG4423388.1"/>
    <property type="molecule type" value="Genomic_DNA"/>
</dbReference>